<evidence type="ECO:0000313" key="2">
    <source>
        <dbReference type="Proteomes" id="UP000224006"/>
    </source>
</evidence>
<reference evidence="1 2" key="1">
    <citation type="submission" date="2017-09" db="EMBL/GenBank/DDBJ databases">
        <title>Genome sequencing of Besnoitia besnoiti strain Bb-Ger1.</title>
        <authorList>
            <person name="Schares G."/>
            <person name="Venepally P."/>
            <person name="Lorenzi H.A."/>
        </authorList>
    </citation>
    <scope>NUCLEOTIDE SEQUENCE [LARGE SCALE GENOMIC DNA]</scope>
    <source>
        <strain evidence="1 2">Bb-Ger1</strain>
    </source>
</reference>
<dbReference type="OrthoDB" id="1594986at2759"/>
<dbReference type="RefSeq" id="XP_029216337.1">
    <property type="nucleotide sequence ID" value="XM_029360361.1"/>
</dbReference>
<dbReference type="AlphaFoldDB" id="A0A2A9M1E7"/>
<evidence type="ECO:0000313" key="1">
    <source>
        <dbReference type="EMBL" id="PFH32328.1"/>
    </source>
</evidence>
<gene>
    <name evidence="1" type="ORF">BESB_016460</name>
</gene>
<evidence type="ECO:0008006" key="3">
    <source>
        <dbReference type="Google" id="ProtNLM"/>
    </source>
</evidence>
<sequence>MPPLLPVLPVIPFPAPGLEPTVPPFPITLPTPLPGVPPIAPFPPVPPVEPAPGQPPVLPEPVLPIILPYLIPSPSPLELLSGRGTFNFSGLPSLGEIPELRGLPNLRELPDFPGLGQLPHLPSLGELPQLPQLPGLGELPQLPQLPGLPNLPRIPGLADRPRIPGIGELPQIPGLGDYIRPPPATSPNVNAFGNFTGIELPGLPSLTELLREPANIDRIQKTIQEALRQVAADPLNLERLRQSFQDLLGLIAPQEMFQLQQHAMAKKQIEVFEVKLSAKDILDSTERVAEKLAAAKAVKMDDASIANIGSLGDIPEIRALDESFQRLRTVLEQLLAPLTQLLAGLDLPRLPSVA</sequence>
<keyword evidence="2" id="KW-1185">Reference proteome</keyword>
<accession>A0A2A9M1E7</accession>
<organism evidence="1 2">
    <name type="scientific">Besnoitia besnoiti</name>
    <name type="common">Apicomplexan protozoan</name>
    <dbReference type="NCBI Taxonomy" id="94643"/>
    <lineage>
        <taxon>Eukaryota</taxon>
        <taxon>Sar</taxon>
        <taxon>Alveolata</taxon>
        <taxon>Apicomplexa</taxon>
        <taxon>Conoidasida</taxon>
        <taxon>Coccidia</taxon>
        <taxon>Eucoccidiorida</taxon>
        <taxon>Eimeriorina</taxon>
        <taxon>Sarcocystidae</taxon>
        <taxon>Besnoitia</taxon>
    </lineage>
</organism>
<dbReference type="VEuPathDB" id="ToxoDB:BESB_016460"/>
<protein>
    <recommendedName>
        <fullName evidence="3">C protein immunoglobulin-A-binding beta antigen</fullName>
    </recommendedName>
</protein>
<name>A0A2A9M1E7_BESBE</name>
<dbReference type="STRING" id="94643.A0A2A9M1E7"/>
<dbReference type="KEGG" id="bbes:BESB_016460"/>
<dbReference type="EMBL" id="NWUJ01000011">
    <property type="protein sequence ID" value="PFH32328.1"/>
    <property type="molecule type" value="Genomic_DNA"/>
</dbReference>
<comment type="caution">
    <text evidence="1">The sequence shown here is derived from an EMBL/GenBank/DDBJ whole genome shotgun (WGS) entry which is preliminary data.</text>
</comment>
<dbReference type="GeneID" id="40306707"/>
<proteinExistence type="predicted"/>
<dbReference type="Proteomes" id="UP000224006">
    <property type="component" value="Chromosome X"/>
</dbReference>